<dbReference type="Pfam" id="PF05936">
    <property type="entry name" value="T6SS_VasE"/>
    <property type="match status" value="2"/>
</dbReference>
<proteinExistence type="predicted"/>
<dbReference type="eggNOG" id="COG3522">
    <property type="taxonomic scope" value="Bacteria"/>
</dbReference>
<name>D6SPQ2_9BACT</name>
<dbReference type="OrthoDB" id="9775333at2"/>
<evidence type="ECO:0000313" key="2">
    <source>
        <dbReference type="EMBL" id="EFI34728.1"/>
    </source>
</evidence>
<dbReference type="PANTHER" id="PTHR35566">
    <property type="entry name" value="BLR3599 PROTEIN"/>
    <property type="match status" value="1"/>
</dbReference>
<dbReference type="EMBL" id="ACJN02000002">
    <property type="protein sequence ID" value="EFI34728.1"/>
    <property type="molecule type" value="Genomic_DNA"/>
</dbReference>
<dbReference type="PANTHER" id="PTHR35566:SF1">
    <property type="entry name" value="TYPE VI SECRETION SYSTEM BASEPLATE COMPONENT TSSK1"/>
    <property type="match status" value="1"/>
</dbReference>
<dbReference type="RefSeq" id="WP_008870046.1">
    <property type="nucleotide sequence ID" value="NZ_ACJN02000002.1"/>
</dbReference>
<sequence>MNQKLARVRWEMGQTLLPGHLEAQEESLATEVDARLRNMGLPYYGLVRLQWNETMLPEGVLAVQSLTAIMPSGLFLDIPGNTRAEPMNLNNIGSVQVPVYMHLVIPGHEQQASSPHLDEPGDIPRKQHFIIFSSDQAQSDALESLRLGLFYKDPQGTWQLSSGSIPPFLQVGRCPFLQQELKELEQLLEVFQQKLSQEIAASYLSGDSMFSARECLKSSIRTGRMLANISAQYQPHPFYLYEALKEFLTDVALYRDMQPEHVLAPYDHEALGKCFQNILEPLKEHMRQFQRRATFLPFEFKDGLHQVDLPGQVKEAKEFYLLVQKSHVHAAVSLQNLKLGGRSRLSTIHRLALQGIPLKKIERPPFQHKFGPEVDFYQLQPGEEWDQALRDLSLAFYDMPAFSGVRFFVYWRGA</sequence>
<dbReference type="AlphaFoldDB" id="D6SPQ2"/>
<protein>
    <recommendedName>
        <fullName evidence="4">Type VI secretion protein, VC_A0114 family</fullName>
    </recommendedName>
</protein>
<keyword evidence="3" id="KW-1185">Reference proteome</keyword>
<feature type="coiled-coil region" evidence="1">
    <location>
        <begin position="174"/>
        <end position="201"/>
    </location>
</feature>
<gene>
    <name evidence="2" type="ORF">Dthio_PD2101</name>
</gene>
<organism evidence="2 3">
    <name type="scientific">Desulfonatronospira thiodismutans ASO3-1</name>
    <dbReference type="NCBI Taxonomy" id="555779"/>
    <lineage>
        <taxon>Bacteria</taxon>
        <taxon>Pseudomonadati</taxon>
        <taxon>Thermodesulfobacteriota</taxon>
        <taxon>Desulfovibrionia</taxon>
        <taxon>Desulfovibrionales</taxon>
        <taxon>Desulfonatronovibrionaceae</taxon>
        <taxon>Desulfonatronospira</taxon>
    </lineage>
</organism>
<evidence type="ECO:0000313" key="3">
    <source>
        <dbReference type="Proteomes" id="UP000005496"/>
    </source>
</evidence>
<evidence type="ECO:0000256" key="1">
    <source>
        <dbReference type="SAM" id="Coils"/>
    </source>
</evidence>
<dbReference type="NCBIfam" id="TIGR03353">
    <property type="entry name" value="VI_chp_4"/>
    <property type="match status" value="1"/>
</dbReference>
<dbReference type="InterPro" id="IPR010263">
    <property type="entry name" value="T6SS_TssK"/>
</dbReference>
<reference evidence="2" key="1">
    <citation type="submission" date="2010-05" db="EMBL/GenBank/DDBJ databases">
        <title>The draft genome of Desulfonatronospira thiodismutans ASO3-1.</title>
        <authorList>
            <consortium name="US DOE Joint Genome Institute (JGI-PGF)"/>
            <person name="Lucas S."/>
            <person name="Copeland A."/>
            <person name="Lapidus A."/>
            <person name="Cheng J.-F."/>
            <person name="Bruce D."/>
            <person name="Goodwin L."/>
            <person name="Pitluck S."/>
            <person name="Chertkov O."/>
            <person name="Brettin T."/>
            <person name="Detter J.C."/>
            <person name="Han C."/>
            <person name="Land M.L."/>
            <person name="Hauser L."/>
            <person name="Kyrpides N."/>
            <person name="Mikhailova N."/>
            <person name="Muyzer G."/>
            <person name="Woyke T."/>
        </authorList>
    </citation>
    <scope>NUCLEOTIDE SEQUENCE [LARGE SCALE GENOMIC DNA]</scope>
    <source>
        <strain evidence="2">ASO3-1</strain>
    </source>
</reference>
<dbReference type="Proteomes" id="UP000005496">
    <property type="component" value="Unassembled WGS sequence"/>
</dbReference>
<comment type="caution">
    <text evidence="2">The sequence shown here is derived from an EMBL/GenBank/DDBJ whole genome shotgun (WGS) entry which is preliminary data.</text>
</comment>
<accession>D6SPQ2</accession>
<evidence type="ECO:0008006" key="4">
    <source>
        <dbReference type="Google" id="ProtNLM"/>
    </source>
</evidence>
<keyword evidence="1" id="KW-0175">Coiled coil</keyword>